<dbReference type="GO" id="GO:0006206">
    <property type="term" value="P:pyrimidine nucleobase metabolic process"/>
    <property type="evidence" value="ECO:0007669"/>
    <property type="project" value="TreeGrafter"/>
</dbReference>
<comment type="caution">
    <text evidence="1">The sequence shown here is derived from an EMBL/GenBank/DDBJ whole genome shotgun (WGS) entry which is preliminary data.</text>
</comment>
<dbReference type="GO" id="GO:0008252">
    <property type="term" value="F:nucleotidase activity"/>
    <property type="evidence" value="ECO:0007669"/>
    <property type="project" value="TreeGrafter"/>
</dbReference>
<dbReference type="RefSeq" id="WP_179634123.1">
    <property type="nucleotide sequence ID" value="NZ_JACCFH010000001.1"/>
</dbReference>
<dbReference type="Pfam" id="PF00702">
    <property type="entry name" value="Hydrolase"/>
    <property type="match status" value="1"/>
</dbReference>
<protein>
    <submittedName>
        <fullName evidence="1">Putative hydrolase of the HAD superfamily</fullName>
    </submittedName>
</protein>
<dbReference type="Gene3D" id="1.10.150.450">
    <property type="match status" value="1"/>
</dbReference>
<dbReference type="InterPro" id="IPR052791">
    <property type="entry name" value="SSM1_domain"/>
</dbReference>
<keyword evidence="1" id="KW-0378">Hydrolase</keyword>
<dbReference type="Proteomes" id="UP000518288">
    <property type="component" value="Unassembled WGS sequence"/>
</dbReference>
<dbReference type="EMBL" id="JACCFH010000001">
    <property type="protein sequence ID" value="NYG33348.1"/>
    <property type="molecule type" value="Genomic_DNA"/>
</dbReference>
<dbReference type="SFLD" id="SFLDG01132">
    <property type="entry name" value="C1.5.3:_5'-Nucleotidase_Like"/>
    <property type="match status" value="1"/>
</dbReference>
<proteinExistence type="predicted"/>
<dbReference type="InterPro" id="IPR010237">
    <property type="entry name" value="Pyr-5-nucltdase"/>
</dbReference>
<name>A0A7Y9QXM6_9BURK</name>
<dbReference type="InterPro" id="IPR006439">
    <property type="entry name" value="HAD-SF_hydro_IA"/>
</dbReference>
<dbReference type="PANTHER" id="PTHR47438">
    <property type="entry name" value="PHOSPHATE METABOLISM PROTEIN 8-RELATED"/>
    <property type="match status" value="1"/>
</dbReference>
<dbReference type="AlphaFoldDB" id="A0A7Y9QXM6"/>
<organism evidence="1 2">
    <name type="scientific">Sphaerotilus montanus</name>
    <dbReference type="NCBI Taxonomy" id="522889"/>
    <lineage>
        <taxon>Bacteria</taxon>
        <taxon>Pseudomonadati</taxon>
        <taxon>Pseudomonadota</taxon>
        <taxon>Betaproteobacteria</taxon>
        <taxon>Burkholderiales</taxon>
        <taxon>Sphaerotilaceae</taxon>
        <taxon>Sphaerotilus</taxon>
    </lineage>
</organism>
<reference evidence="1 2" key="1">
    <citation type="submission" date="2020-07" db="EMBL/GenBank/DDBJ databases">
        <title>Genomic Encyclopedia of Archaeal and Bacterial Type Strains, Phase II (KMG-II): from individual species to whole genera.</title>
        <authorList>
            <person name="Goeker M."/>
        </authorList>
    </citation>
    <scope>NUCLEOTIDE SEQUENCE [LARGE SCALE GENOMIC DNA]</scope>
    <source>
        <strain evidence="1 2">DSM 21226</strain>
    </source>
</reference>
<dbReference type="InterPro" id="IPR036412">
    <property type="entry name" value="HAD-like_sf"/>
</dbReference>
<dbReference type="NCBIfam" id="TIGR01509">
    <property type="entry name" value="HAD-SF-IA-v3"/>
    <property type="match status" value="1"/>
</dbReference>
<dbReference type="PANTHER" id="PTHR47438:SF1">
    <property type="entry name" value="PHOSPHATE METABOLISM PROTEIN 8-RELATED"/>
    <property type="match status" value="1"/>
</dbReference>
<gene>
    <name evidence="1" type="ORF">BDD16_002334</name>
</gene>
<evidence type="ECO:0000313" key="1">
    <source>
        <dbReference type="EMBL" id="NYG33348.1"/>
    </source>
</evidence>
<sequence length="229" mass="25864">MKTPPPVWLFDLDNTLHDAGGAAFAQITESMTVYMERELALTRAEAEHLRGRYWQRYGATLLGLVRHHGVKAAHFLHDTHALPGLEARLRSHPHDLAALGRLRGPKFILTNAPQAYAERVMAALGLGRYFDGVIGIEQMAMFGHLRPKPDARMLRTIAVRLKVPVHRCVLVEDTVGHQKSARRIGMRTVWMQRWLLDGIHGPEAGLALARRPVYVCARIRSLQALARWR</sequence>
<dbReference type="SUPFAM" id="SSF56784">
    <property type="entry name" value="HAD-like"/>
    <property type="match status" value="1"/>
</dbReference>
<dbReference type="Gene3D" id="3.40.50.1000">
    <property type="entry name" value="HAD superfamily/HAD-like"/>
    <property type="match status" value="1"/>
</dbReference>
<dbReference type="InterPro" id="IPR023214">
    <property type="entry name" value="HAD_sf"/>
</dbReference>
<dbReference type="SFLD" id="SFLDG01129">
    <property type="entry name" value="C1.5:_HAD__Beta-PGM__Phosphata"/>
    <property type="match status" value="1"/>
</dbReference>
<dbReference type="GO" id="GO:0009166">
    <property type="term" value="P:nucleotide catabolic process"/>
    <property type="evidence" value="ECO:0007669"/>
    <property type="project" value="TreeGrafter"/>
</dbReference>
<accession>A0A7Y9QXM6</accession>
<dbReference type="SFLD" id="SFLDS00003">
    <property type="entry name" value="Haloacid_Dehalogenase"/>
    <property type="match status" value="1"/>
</dbReference>
<evidence type="ECO:0000313" key="2">
    <source>
        <dbReference type="Proteomes" id="UP000518288"/>
    </source>
</evidence>
<dbReference type="NCBIfam" id="TIGR01993">
    <property type="entry name" value="Pyr-5-nucltdase"/>
    <property type="match status" value="1"/>
</dbReference>
<keyword evidence="2" id="KW-1185">Reference proteome</keyword>